<dbReference type="AlphaFoldDB" id="A0A8S1GX79"/>
<reference evidence="2" key="1">
    <citation type="submission" date="2020-10" db="EMBL/GenBank/DDBJ databases">
        <authorList>
            <person name="Kikuchi T."/>
        </authorList>
    </citation>
    <scope>NUCLEOTIDE SEQUENCE</scope>
    <source>
        <strain evidence="2">NKZ352</strain>
    </source>
</reference>
<evidence type="ECO:0000313" key="3">
    <source>
        <dbReference type="Proteomes" id="UP000835052"/>
    </source>
</evidence>
<dbReference type="EMBL" id="CAJGYM010000006">
    <property type="protein sequence ID" value="CAD6187168.1"/>
    <property type="molecule type" value="Genomic_DNA"/>
</dbReference>
<accession>A0A8S1GX79</accession>
<sequence>MLSGQIFSTCVSEQAEEFGAKVTAAVAIYNAVVVRIVKAIHSRRLCFWVRRRRPPKLPTTTARGVHVSRQQEKIANTSRAKALFVLGATICIRRTKDGKASSLPFANKSDHSVGDPQGIFEKNEPTAHTLIYEKQQGSQTPPGRHVHVDSEV</sequence>
<feature type="region of interest" description="Disordered" evidence="1">
    <location>
        <begin position="97"/>
        <end position="120"/>
    </location>
</feature>
<evidence type="ECO:0000313" key="2">
    <source>
        <dbReference type="EMBL" id="CAD6187168.1"/>
    </source>
</evidence>
<dbReference type="Proteomes" id="UP000835052">
    <property type="component" value="Unassembled WGS sequence"/>
</dbReference>
<comment type="caution">
    <text evidence="2">The sequence shown here is derived from an EMBL/GenBank/DDBJ whole genome shotgun (WGS) entry which is preliminary data.</text>
</comment>
<keyword evidence="3" id="KW-1185">Reference proteome</keyword>
<protein>
    <submittedName>
        <fullName evidence="2">Uncharacterized protein</fullName>
    </submittedName>
</protein>
<name>A0A8S1GX79_9PELO</name>
<evidence type="ECO:0000256" key="1">
    <source>
        <dbReference type="SAM" id="MobiDB-lite"/>
    </source>
</evidence>
<gene>
    <name evidence="2" type="ORF">CAUJ_LOCUS3087</name>
</gene>
<organism evidence="2 3">
    <name type="scientific">Caenorhabditis auriculariae</name>
    <dbReference type="NCBI Taxonomy" id="2777116"/>
    <lineage>
        <taxon>Eukaryota</taxon>
        <taxon>Metazoa</taxon>
        <taxon>Ecdysozoa</taxon>
        <taxon>Nematoda</taxon>
        <taxon>Chromadorea</taxon>
        <taxon>Rhabditida</taxon>
        <taxon>Rhabditina</taxon>
        <taxon>Rhabditomorpha</taxon>
        <taxon>Rhabditoidea</taxon>
        <taxon>Rhabditidae</taxon>
        <taxon>Peloderinae</taxon>
        <taxon>Caenorhabditis</taxon>
    </lineage>
</organism>
<proteinExistence type="predicted"/>